<dbReference type="Proteomes" id="UP000887580">
    <property type="component" value="Unplaced"/>
</dbReference>
<evidence type="ECO:0000313" key="2">
    <source>
        <dbReference type="WBParaSite" id="PS1159_v2.g9035.t1"/>
    </source>
</evidence>
<evidence type="ECO:0000313" key="1">
    <source>
        <dbReference type="Proteomes" id="UP000887580"/>
    </source>
</evidence>
<dbReference type="WBParaSite" id="PS1159_v2.g9035.t1">
    <property type="protein sequence ID" value="PS1159_v2.g9035.t1"/>
    <property type="gene ID" value="PS1159_v2.g9035"/>
</dbReference>
<accession>A0AC35GUV8</accession>
<reference evidence="2" key="1">
    <citation type="submission" date="2022-11" db="UniProtKB">
        <authorList>
            <consortium name="WormBaseParasite"/>
        </authorList>
    </citation>
    <scope>IDENTIFICATION</scope>
</reference>
<organism evidence="1 2">
    <name type="scientific">Panagrolaimus sp. PS1159</name>
    <dbReference type="NCBI Taxonomy" id="55785"/>
    <lineage>
        <taxon>Eukaryota</taxon>
        <taxon>Metazoa</taxon>
        <taxon>Ecdysozoa</taxon>
        <taxon>Nematoda</taxon>
        <taxon>Chromadorea</taxon>
        <taxon>Rhabditida</taxon>
        <taxon>Tylenchina</taxon>
        <taxon>Panagrolaimomorpha</taxon>
        <taxon>Panagrolaimoidea</taxon>
        <taxon>Panagrolaimidae</taxon>
        <taxon>Panagrolaimus</taxon>
    </lineage>
</organism>
<protein>
    <submittedName>
        <fullName evidence="2">Uncharacterized protein</fullName>
    </submittedName>
</protein>
<sequence>MKIFVSILFSVFLISYCSGQNPLLDTLPKCSNGEIMDIDLPGKSCLFGYNFDGPIERSVWKNLWATFTLGIVKDCNSYSEFVYGKSARCCPSSESDRSSWCNDGETCSTKNC</sequence>
<name>A0AC35GUV8_9BILA</name>
<proteinExistence type="predicted"/>